<reference evidence="4" key="1">
    <citation type="journal article" date="2020" name="Fungal Divers.">
        <title>Resolving the Mortierellaceae phylogeny through synthesis of multi-gene phylogenetics and phylogenomics.</title>
        <authorList>
            <person name="Vandepol N."/>
            <person name="Liber J."/>
            <person name="Desiro A."/>
            <person name="Na H."/>
            <person name="Kennedy M."/>
            <person name="Barry K."/>
            <person name="Grigoriev I.V."/>
            <person name="Miller A.N."/>
            <person name="O'Donnell K."/>
            <person name="Stajich J.E."/>
            <person name="Bonito G."/>
        </authorList>
    </citation>
    <scope>NUCLEOTIDE SEQUENCE</scope>
    <source>
        <strain evidence="4">CK1249</strain>
    </source>
</reference>
<feature type="domain" description="UBC core" evidence="3">
    <location>
        <begin position="337"/>
        <end position="489"/>
    </location>
</feature>
<evidence type="ECO:0000313" key="5">
    <source>
        <dbReference type="Proteomes" id="UP000738359"/>
    </source>
</evidence>
<dbReference type="EMBL" id="JAAAHY010000941">
    <property type="protein sequence ID" value="KAF9954887.1"/>
    <property type="molecule type" value="Genomic_DNA"/>
</dbReference>
<keyword evidence="1" id="KW-0833">Ubl conjugation pathway</keyword>
<comment type="caution">
    <text evidence="4">The sequence shown here is derived from an EMBL/GenBank/DDBJ whole genome shotgun (WGS) entry which is preliminary data.</text>
</comment>
<protein>
    <recommendedName>
        <fullName evidence="3">UBC core domain-containing protein</fullName>
    </recommendedName>
</protein>
<evidence type="ECO:0000313" key="4">
    <source>
        <dbReference type="EMBL" id="KAF9954887.1"/>
    </source>
</evidence>
<feature type="domain" description="UBC core" evidence="3">
    <location>
        <begin position="6"/>
        <end position="163"/>
    </location>
</feature>
<evidence type="ECO:0000256" key="2">
    <source>
        <dbReference type="SAM" id="MobiDB-lite"/>
    </source>
</evidence>
<dbReference type="SUPFAM" id="SSF54495">
    <property type="entry name" value="UBC-like"/>
    <property type="match status" value="2"/>
</dbReference>
<gene>
    <name evidence="4" type="ORF">BGZ70_010432</name>
</gene>
<dbReference type="Pfam" id="PF00179">
    <property type="entry name" value="UQ_con"/>
    <property type="match status" value="2"/>
</dbReference>
<feature type="compositionally biased region" description="Low complexity" evidence="2">
    <location>
        <begin position="182"/>
        <end position="202"/>
    </location>
</feature>
<evidence type="ECO:0000256" key="1">
    <source>
        <dbReference type="ARBA" id="ARBA00022786"/>
    </source>
</evidence>
<dbReference type="PANTHER" id="PTHR24067">
    <property type="entry name" value="UBIQUITIN-CONJUGATING ENZYME E2"/>
    <property type="match status" value="1"/>
</dbReference>
<feature type="region of interest" description="Disordered" evidence="2">
    <location>
        <begin position="181"/>
        <end position="231"/>
    </location>
</feature>
<dbReference type="Gene3D" id="3.10.110.10">
    <property type="entry name" value="Ubiquitin Conjugating Enzyme"/>
    <property type="match status" value="2"/>
</dbReference>
<dbReference type="AlphaFoldDB" id="A0A9P6IZ59"/>
<accession>A0A9P6IZ59</accession>
<dbReference type="CDD" id="cd23809">
    <property type="entry name" value="UBCc_UBE2Z"/>
    <property type="match status" value="1"/>
</dbReference>
<dbReference type="PROSITE" id="PS50127">
    <property type="entry name" value="UBC_2"/>
    <property type="match status" value="2"/>
</dbReference>
<dbReference type="Proteomes" id="UP000738359">
    <property type="component" value="Unassembled WGS sequence"/>
</dbReference>
<name>A0A9P6IZ59_MORAP</name>
<sequence>MTNNPTVTLRLAKELSEFTKNPDHQLFLHYDDSNIMNIKAMITGPPDTPYCLGQFEFSLQFPRDYPTTPPKVLALTTNHGRSRFNPNIYAGGKVCLSILGTWRGNAGEQWSSAHGITSILLSIQSLMSDKPYRNEPGHDLEKDNSKLEPYNQKIRHETIRISICDRLEGFLGINQTLNFNGTSDTSTTSASTSTSTSTSSTPSSPPVPTAGGTALATPVGTPSYSGTPTPTTPSLFEPLYASSVTQNDEFSDLSKRLFLAYYDIYLHTVQTESENVKDGTSFYKAPFEYAGNKMDGTFNYASLRQRLENIKKAIDQETVDWIQQSKRWISESTRMSSNLKRQYEQIREYYRENNTGGVEVELVDDNPFVWNFTLIGKPMTNYDGGMFKVEMVFHNTYPDMQPRVKFLTPMYHIHVTEDGVPFYAVAKPDDVRFHIDAISRLVLEDEPSTNPSTHVNLSAARLLFGTKEQRREYNKQARRCASRSTDYFE</sequence>
<feature type="compositionally biased region" description="Low complexity" evidence="2">
    <location>
        <begin position="217"/>
        <end position="231"/>
    </location>
</feature>
<dbReference type="CDD" id="cd00195">
    <property type="entry name" value="UBCc_UEV"/>
    <property type="match status" value="1"/>
</dbReference>
<proteinExistence type="predicted"/>
<organism evidence="4 5">
    <name type="scientific">Mortierella alpina</name>
    <name type="common">Oleaginous fungus</name>
    <name type="synonym">Mortierella renispora</name>
    <dbReference type="NCBI Taxonomy" id="64518"/>
    <lineage>
        <taxon>Eukaryota</taxon>
        <taxon>Fungi</taxon>
        <taxon>Fungi incertae sedis</taxon>
        <taxon>Mucoromycota</taxon>
        <taxon>Mortierellomycotina</taxon>
        <taxon>Mortierellomycetes</taxon>
        <taxon>Mortierellales</taxon>
        <taxon>Mortierellaceae</taxon>
        <taxon>Mortierella</taxon>
    </lineage>
</organism>
<dbReference type="InterPro" id="IPR016135">
    <property type="entry name" value="UBQ-conjugating_enzyme/RWD"/>
</dbReference>
<dbReference type="InterPro" id="IPR000608">
    <property type="entry name" value="UBC"/>
</dbReference>
<dbReference type="InterPro" id="IPR050113">
    <property type="entry name" value="Ub_conjugating_enzyme"/>
</dbReference>
<dbReference type="OrthoDB" id="1926878at2759"/>
<keyword evidence="5" id="KW-1185">Reference proteome</keyword>
<dbReference type="SMART" id="SM00212">
    <property type="entry name" value="UBCc"/>
    <property type="match status" value="2"/>
</dbReference>
<evidence type="ECO:0000259" key="3">
    <source>
        <dbReference type="PROSITE" id="PS50127"/>
    </source>
</evidence>